<dbReference type="OrthoDB" id="272687at2759"/>
<dbReference type="InterPro" id="IPR038888">
    <property type="entry name" value="CFAP36"/>
</dbReference>
<dbReference type="AlphaFoldDB" id="A0A024GCR3"/>
<keyword evidence="5" id="KW-0963">Cytoplasm</keyword>
<reference evidence="12 13" key="1">
    <citation type="submission" date="2012-05" db="EMBL/GenBank/DDBJ databases">
        <title>Recombination and specialization in a pathogen metapopulation.</title>
        <authorList>
            <person name="Gardiner A."/>
            <person name="Kemen E."/>
            <person name="Schultz-Larsen T."/>
            <person name="MacLean D."/>
            <person name="Van Oosterhout C."/>
            <person name="Jones J.D.G."/>
        </authorList>
    </citation>
    <scope>NUCLEOTIDE SEQUENCE [LARGE SCALE GENOMIC DNA]</scope>
    <source>
        <strain evidence="12 13">Ac Nc2</strain>
    </source>
</reference>
<keyword evidence="13" id="KW-1185">Reference proteome</keyword>
<evidence type="ECO:0000256" key="5">
    <source>
        <dbReference type="ARBA" id="ARBA00022490"/>
    </source>
</evidence>
<proteinExistence type="inferred from homology"/>
<evidence type="ECO:0000259" key="11">
    <source>
        <dbReference type="Pfam" id="PF11527"/>
    </source>
</evidence>
<evidence type="ECO:0000256" key="2">
    <source>
        <dbReference type="ARBA" id="ARBA00004496"/>
    </source>
</evidence>
<feature type="compositionally biased region" description="Basic and acidic residues" evidence="10">
    <location>
        <begin position="162"/>
        <end position="191"/>
    </location>
</feature>
<dbReference type="Proteomes" id="UP000053237">
    <property type="component" value="Unassembled WGS sequence"/>
</dbReference>
<comment type="similarity">
    <text evidence="3">Belongs to the CFAP36 family.</text>
</comment>
<comment type="subcellular location">
    <subcellularLocation>
        <location evidence="1">Cell projection</location>
        <location evidence="1">Cilium</location>
    </subcellularLocation>
    <subcellularLocation>
        <location evidence="2">Cytoplasm</location>
    </subcellularLocation>
</comment>
<keyword evidence="7" id="KW-0969">Cilium</keyword>
<evidence type="ECO:0000256" key="9">
    <source>
        <dbReference type="ARBA" id="ARBA00031593"/>
    </source>
</evidence>
<evidence type="ECO:0000256" key="8">
    <source>
        <dbReference type="ARBA" id="ARBA00023273"/>
    </source>
</evidence>
<dbReference type="InterPro" id="IPR023379">
    <property type="entry name" value="BART_dom"/>
</dbReference>
<dbReference type="InterPro" id="IPR042541">
    <property type="entry name" value="BART_sf"/>
</dbReference>
<dbReference type="GO" id="GO:0005930">
    <property type="term" value="C:axoneme"/>
    <property type="evidence" value="ECO:0007669"/>
    <property type="project" value="TreeGrafter"/>
</dbReference>
<dbReference type="InParanoid" id="A0A024GCR3"/>
<feature type="domain" description="BART" evidence="11">
    <location>
        <begin position="9"/>
        <end position="124"/>
    </location>
</feature>
<sequence>MDLSAGIEDPTVRAFAAFIANPSFQKTFEEFFLENSAAFKSDDEHRLEYMTIYQTFQAKFNEKMEVAEFLRQEGLSEEEFESKCAALIENQADRKANQYLDIVLASMSYDAFYKLMLIMRRRAEAKIQRSGMQSDKKSLKGTRDEEESNACVDDDESTMEDSEAKSSIRCSEDSKDTKDYKSAKETHDEKK</sequence>
<evidence type="ECO:0000256" key="7">
    <source>
        <dbReference type="ARBA" id="ARBA00023069"/>
    </source>
</evidence>
<dbReference type="EMBL" id="CAIX01000068">
    <property type="protein sequence ID" value="CCI44316.1"/>
    <property type="molecule type" value="Genomic_DNA"/>
</dbReference>
<accession>A0A024GCR3</accession>
<name>A0A024GCR3_9STRA</name>
<keyword evidence="6" id="KW-0175">Coiled coil</keyword>
<evidence type="ECO:0000313" key="13">
    <source>
        <dbReference type="Proteomes" id="UP000053237"/>
    </source>
</evidence>
<evidence type="ECO:0000256" key="10">
    <source>
        <dbReference type="SAM" id="MobiDB-lite"/>
    </source>
</evidence>
<organism evidence="12 13">
    <name type="scientific">Albugo candida</name>
    <dbReference type="NCBI Taxonomy" id="65357"/>
    <lineage>
        <taxon>Eukaryota</taxon>
        <taxon>Sar</taxon>
        <taxon>Stramenopiles</taxon>
        <taxon>Oomycota</taxon>
        <taxon>Peronosporomycetes</taxon>
        <taxon>Albuginales</taxon>
        <taxon>Albuginaceae</taxon>
        <taxon>Albugo</taxon>
    </lineage>
</organism>
<dbReference type="Pfam" id="PF11527">
    <property type="entry name" value="ARL2_Bind_BART"/>
    <property type="match status" value="1"/>
</dbReference>
<keyword evidence="8" id="KW-0966">Cell projection</keyword>
<evidence type="ECO:0000256" key="3">
    <source>
        <dbReference type="ARBA" id="ARBA00007460"/>
    </source>
</evidence>
<evidence type="ECO:0000256" key="6">
    <source>
        <dbReference type="ARBA" id="ARBA00023054"/>
    </source>
</evidence>
<dbReference type="PANTHER" id="PTHR21532">
    <property type="entry name" value="PHOSPHODIESTERASE HL"/>
    <property type="match status" value="1"/>
</dbReference>
<dbReference type="GO" id="GO:0097546">
    <property type="term" value="C:ciliary base"/>
    <property type="evidence" value="ECO:0007669"/>
    <property type="project" value="TreeGrafter"/>
</dbReference>
<comment type="caution">
    <text evidence="12">The sequence shown here is derived from an EMBL/GenBank/DDBJ whole genome shotgun (WGS) entry which is preliminary data.</text>
</comment>
<gene>
    <name evidence="12" type="ORF">BN9_051250</name>
</gene>
<evidence type="ECO:0000256" key="1">
    <source>
        <dbReference type="ARBA" id="ARBA00004138"/>
    </source>
</evidence>
<feature type="compositionally biased region" description="Basic and acidic residues" evidence="10">
    <location>
        <begin position="134"/>
        <end position="143"/>
    </location>
</feature>
<feature type="region of interest" description="Disordered" evidence="10">
    <location>
        <begin position="127"/>
        <end position="191"/>
    </location>
</feature>
<evidence type="ECO:0000313" key="12">
    <source>
        <dbReference type="EMBL" id="CCI44316.1"/>
    </source>
</evidence>
<dbReference type="PANTHER" id="PTHR21532:SF0">
    <property type="entry name" value="CILIA- AND FLAGELLA-ASSOCIATED PROTEIN 36"/>
    <property type="match status" value="1"/>
</dbReference>
<evidence type="ECO:0000256" key="4">
    <source>
        <dbReference type="ARBA" id="ARBA00021815"/>
    </source>
</evidence>
<feature type="compositionally biased region" description="Acidic residues" evidence="10">
    <location>
        <begin position="144"/>
        <end position="161"/>
    </location>
</feature>
<protein>
    <recommendedName>
        <fullName evidence="4">Cilia- and flagella-associated protein 36</fullName>
    </recommendedName>
    <alternativeName>
        <fullName evidence="9">Coiled-coil domain-containing protein 104</fullName>
    </alternativeName>
</protein>
<dbReference type="Gene3D" id="1.20.1520.10">
    <property type="entry name" value="ADP-ribosylation factor-like 2-binding protein, domain"/>
    <property type="match status" value="1"/>
</dbReference>